<protein>
    <submittedName>
        <fullName evidence="2">Uncharacterized protein</fullName>
    </submittedName>
</protein>
<dbReference type="Proteomes" id="UP000246464">
    <property type="component" value="Chromosome 7"/>
</dbReference>
<accession>A0A2U9BLQ0</accession>
<evidence type="ECO:0000256" key="1">
    <source>
        <dbReference type="SAM" id="MobiDB-lite"/>
    </source>
</evidence>
<dbReference type="EMBL" id="CP026249">
    <property type="protein sequence ID" value="AWP04710.1"/>
    <property type="molecule type" value="Genomic_DNA"/>
</dbReference>
<sequence>MIDLEQVQPQQQTYSVTSSPINLLSPDPDEIPEVYGLNQQQQDGAIVTEVDQQKDQTAVPVVIVFPQPTDQAAIGPPSPQPSPHHQHPSLERQQAVKKWRI</sequence>
<proteinExistence type="predicted"/>
<feature type="region of interest" description="Disordered" evidence="1">
    <location>
        <begin position="1"/>
        <end position="23"/>
    </location>
</feature>
<evidence type="ECO:0000313" key="3">
    <source>
        <dbReference type="Proteomes" id="UP000246464"/>
    </source>
</evidence>
<feature type="compositionally biased region" description="Polar residues" evidence="1">
    <location>
        <begin position="7"/>
        <end position="22"/>
    </location>
</feature>
<keyword evidence="3" id="KW-1185">Reference proteome</keyword>
<dbReference type="AlphaFoldDB" id="A0A2U9BLQ0"/>
<name>A0A2U9BLQ0_SCOMX</name>
<organism evidence="2 3">
    <name type="scientific">Scophthalmus maximus</name>
    <name type="common">Turbot</name>
    <name type="synonym">Psetta maxima</name>
    <dbReference type="NCBI Taxonomy" id="52904"/>
    <lineage>
        <taxon>Eukaryota</taxon>
        <taxon>Metazoa</taxon>
        <taxon>Chordata</taxon>
        <taxon>Craniata</taxon>
        <taxon>Vertebrata</taxon>
        <taxon>Euteleostomi</taxon>
        <taxon>Actinopterygii</taxon>
        <taxon>Neopterygii</taxon>
        <taxon>Teleostei</taxon>
        <taxon>Neoteleostei</taxon>
        <taxon>Acanthomorphata</taxon>
        <taxon>Carangaria</taxon>
        <taxon>Pleuronectiformes</taxon>
        <taxon>Pleuronectoidei</taxon>
        <taxon>Scophthalmidae</taxon>
        <taxon>Scophthalmus</taxon>
    </lineage>
</organism>
<feature type="region of interest" description="Disordered" evidence="1">
    <location>
        <begin position="69"/>
        <end position="101"/>
    </location>
</feature>
<evidence type="ECO:0000313" key="2">
    <source>
        <dbReference type="EMBL" id="AWP04710.1"/>
    </source>
</evidence>
<gene>
    <name evidence="2" type="ORF">SMAX5B_001260</name>
</gene>
<reference evidence="2 3" key="1">
    <citation type="submission" date="2017-12" db="EMBL/GenBank/DDBJ databases">
        <title>Integrating genomic resources of turbot (Scophthalmus maximus) in depth evaluation of genetic and physical mapping variation across individuals.</title>
        <authorList>
            <person name="Martinez P."/>
        </authorList>
    </citation>
    <scope>NUCLEOTIDE SEQUENCE [LARGE SCALE GENOMIC DNA]</scope>
</reference>